<keyword evidence="2" id="KW-1185">Reference proteome</keyword>
<evidence type="ECO:0000313" key="1">
    <source>
        <dbReference type="EMBL" id="KAJ7542520.1"/>
    </source>
</evidence>
<accession>A0ACC2CKK4</accession>
<dbReference type="Proteomes" id="UP001162992">
    <property type="component" value="Chromosome 10"/>
</dbReference>
<gene>
    <name evidence="1" type="ORF">O6H91_10G109700</name>
</gene>
<organism evidence="1 2">
    <name type="scientific">Diphasiastrum complanatum</name>
    <name type="common">Issler's clubmoss</name>
    <name type="synonym">Lycopodium complanatum</name>
    <dbReference type="NCBI Taxonomy" id="34168"/>
    <lineage>
        <taxon>Eukaryota</taxon>
        <taxon>Viridiplantae</taxon>
        <taxon>Streptophyta</taxon>
        <taxon>Embryophyta</taxon>
        <taxon>Tracheophyta</taxon>
        <taxon>Lycopodiopsida</taxon>
        <taxon>Lycopodiales</taxon>
        <taxon>Lycopodiaceae</taxon>
        <taxon>Lycopodioideae</taxon>
        <taxon>Diphasiastrum</taxon>
    </lineage>
</organism>
<sequence length="95" mass="9875">MAAANGNFEIVQYLISAGADVNISNSEGNTPLHWAALNGHVQVVQELISRGANVSALNSHERTPLDEAISRGKQETVDAITATSTAASLEATSIS</sequence>
<comment type="caution">
    <text evidence="1">The sequence shown here is derived from an EMBL/GenBank/DDBJ whole genome shotgun (WGS) entry which is preliminary data.</text>
</comment>
<dbReference type="EMBL" id="CM055101">
    <property type="protein sequence ID" value="KAJ7542520.1"/>
    <property type="molecule type" value="Genomic_DNA"/>
</dbReference>
<evidence type="ECO:0000313" key="2">
    <source>
        <dbReference type="Proteomes" id="UP001162992"/>
    </source>
</evidence>
<protein>
    <submittedName>
        <fullName evidence="1">Uncharacterized protein</fullName>
    </submittedName>
</protein>
<reference evidence="2" key="1">
    <citation type="journal article" date="2024" name="Proc. Natl. Acad. Sci. U.S.A.">
        <title>Extraordinary preservation of gene collinearity over three hundred million years revealed in homosporous lycophytes.</title>
        <authorList>
            <person name="Li C."/>
            <person name="Wickell D."/>
            <person name="Kuo L.Y."/>
            <person name="Chen X."/>
            <person name="Nie B."/>
            <person name="Liao X."/>
            <person name="Peng D."/>
            <person name="Ji J."/>
            <person name="Jenkins J."/>
            <person name="Williams M."/>
            <person name="Shu S."/>
            <person name="Plott C."/>
            <person name="Barry K."/>
            <person name="Rajasekar S."/>
            <person name="Grimwood J."/>
            <person name="Han X."/>
            <person name="Sun S."/>
            <person name="Hou Z."/>
            <person name="He W."/>
            <person name="Dai G."/>
            <person name="Sun C."/>
            <person name="Schmutz J."/>
            <person name="Leebens-Mack J.H."/>
            <person name="Li F.W."/>
            <person name="Wang L."/>
        </authorList>
    </citation>
    <scope>NUCLEOTIDE SEQUENCE [LARGE SCALE GENOMIC DNA]</scope>
    <source>
        <strain evidence="2">cv. PW_Plant_1</strain>
    </source>
</reference>
<proteinExistence type="predicted"/>
<name>A0ACC2CKK4_DIPCM</name>